<name>A0ABW0BK08_9ACTN</name>
<reference evidence="5" key="1">
    <citation type="journal article" date="2019" name="Int. J. Syst. Evol. Microbiol.">
        <title>The Global Catalogue of Microorganisms (GCM) 10K type strain sequencing project: providing services to taxonomists for standard genome sequencing and annotation.</title>
        <authorList>
            <consortium name="The Broad Institute Genomics Platform"/>
            <consortium name="The Broad Institute Genome Sequencing Center for Infectious Disease"/>
            <person name="Wu L."/>
            <person name="Ma J."/>
        </authorList>
    </citation>
    <scope>NUCLEOTIDE SEQUENCE [LARGE SCALE GENOMIC DNA]</scope>
    <source>
        <strain evidence="5">DFY41</strain>
    </source>
</reference>
<comment type="caution">
    <text evidence="4">The sequence shown here is derived from an EMBL/GenBank/DDBJ whole genome shotgun (WGS) entry which is preliminary data.</text>
</comment>
<feature type="compositionally biased region" description="Polar residues" evidence="1">
    <location>
        <begin position="27"/>
        <end position="47"/>
    </location>
</feature>
<dbReference type="RefSeq" id="WP_378590775.1">
    <property type="nucleotide sequence ID" value="NZ_JBHSKD010000014.1"/>
</dbReference>
<evidence type="ECO:0000259" key="3">
    <source>
        <dbReference type="Pfam" id="PF13845"/>
    </source>
</evidence>
<gene>
    <name evidence="4" type="ORF">ACFPGP_13080</name>
</gene>
<evidence type="ECO:0000313" key="5">
    <source>
        <dbReference type="Proteomes" id="UP001596087"/>
    </source>
</evidence>
<evidence type="ECO:0000313" key="4">
    <source>
        <dbReference type="EMBL" id="MFC5177610.1"/>
    </source>
</evidence>
<dbReference type="PROSITE" id="PS51257">
    <property type="entry name" value="PROKAR_LIPOPROTEIN"/>
    <property type="match status" value="1"/>
</dbReference>
<evidence type="ECO:0000256" key="1">
    <source>
        <dbReference type="SAM" id="MobiDB-lite"/>
    </source>
</evidence>
<feature type="region of interest" description="Disordered" evidence="1">
    <location>
        <begin position="21"/>
        <end position="54"/>
    </location>
</feature>
<evidence type="ECO:0000256" key="2">
    <source>
        <dbReference type="SAM" id="SignalP"/>
    </source>
</evidence>
<keyword evidence="5" id="KW-1185">Reference proteome</keyword>
<organism evidence="4 5">
    <name type="scientific">Nocardioides taihuensis</name>
    <dbReference type="NCBI Taxonomy" id="1835606"/>
    <lineage>
        <taxon>Bacteria</taxon>
        <taxon>Bacillati</taxon>
        <taxon>Actinomycetota</taxon>
        <taxon>Actinomycetes</taxon>
        <taxon>Propionibacteriales</taxon>
        <taxon>Nocardioidaceae</taxon>
        <taxon>Nocardioides</taxon>
    </lineage>
</organism>
<keyword evidence="2" id="KW-0732">Signal</keyword>
<accession>A0ABW0BK08</accession>
<proteinExistence type="predicted"/>
<dbReference type="InterPro" id="IPR026004">
    <property type="entry name" value="Septum_form"/>
</dbReference>
<dbReference type="Pfam" id="PF13845">
    <property type="entry name" value="Septum_form"/>
    <property type="match status" value="1"/>
</dbReference>
<feature type="chain" id="PRO_5045967296" evidence="2">
    <location>
        <begin position="18"/>
        <end position="282"/>
    </location>
</feature>
<protein>
    <submittedName>
        <fullName evidence="4">Septum formation family protein</fullName>
    </submittedName>
</protein>
<dbReference type="EMBL" id="JBHSKD010000014">
    <property type="protein sequence ID" value="MFC5177610.1"/>
    <property type="molecule type" value="Genomic_DNA"/>
</dbReference>
<feature type="signal peptide" evidence="2">
    <location>
        <begin position="1"/>
        <end position="17"/>
    </location>
</feature>
<sequence length="282" mass="29982">MRRLLAATTLLVAVAGAGCSGDDGPDAQQTISPSISTEVDTGSASQTARPAPPPADDACYRLTYRQALAPTSARKSVACRDSHTAQTYAVGRLDTVVDGHLLAVDSEHVQAQVAQTCPRRFAAYVGGSTDQRRLSLLRAVWFTPTVAQSDQGADWFRCDVIALDGDERLAPLTGRLEGVLDTGAGRRRWALCGTAEPGTKDFERVLCSAGSARWTALSAVGLAGLGPSYPGEKRVSRAGQAPCESAGRAVADDTLSFEWSYEYPTREQWQNGQTYGVCWAPA</sequence>
<dbReference type="Proteomes" id="UP001596087">
    <property type="component" value="Unassembled WGS sequence"/>
</dbReference>
<feature type="domain" description="Septum formation-related" evidence="3">
    <location>
        <begin position="53"/>
        <end position="140"/>
    </location>
</feature>